<name>A0AB34KIA5_9PEZI</name>
<proteinExistence type="predicted"/>
<protein>
    <submittedName>
        <fullName evidence="2">Uncharacterized protein</fullName>
    </submittedName>
</protein>
<feature type="region of interest" description="Disordered" evidence="1">
    <location>
        <begin position="1"/>
        <end position="51"/>
    </location>
</feature>
<sequence>MSSTSGAAAETCQIAGAARSSSATKTDQTSEKKKPELWGLGNFTIGQPHPSPIENKTTYGWYSVVRKAVPINLMLEPDWLDLPPAEWRFQLLGNWHSVRDPWFEIRRAHPLQSELRPDVHPHLFLVAERERMLMRLTLWRCAGLSGMVACRSLKCWEG</sequence>
<organism evidence="2 3">
    <name type="scientific">Cladosporium halotolerans</name>
    <dbReference type="NCBI Taxonomy" id="1052096"/>
    <lineage>
        <taxon>Eukaryota</taxon>
        <taxon>Fungi</taxon>
        <taxon>Dikarya</taxon>
        <taxon>Ascomycota</taxon>
        <taxon>Pezizomycotina</taxon>
        <taxon>Dothideomycetes</taxon>
        <taxon>Dothideomycetidae</taxon>
        <taxon>Cladosporiales</taxon>
        <taxon>Cladosporiaceae</taxon>
        <taxon>Cladosporium</taxon>
    </lineage>
</organism>
<evidence type="ECO:0000313" key="2">
    <source>
        <dbReference type="EMBL" id="KAL1584490.1"/>
    </source>
</evidence>
<accession>A0AB34KIA5</accession>
<dbReference type="GeneID" id="96007799"/>
<dbReference type="RefSeq" id="XP_069227596.1">
    <property type="nucleotide sequence ID" value="XM_069374961.1"/>
</dbReference>
<gene>
    <name evidence="2" type="ORF">WHR41_06356</name>
</gene>
<reference evidence="2 3" key="1">
    <citation type="journal article" date="2020" name="Microbiol. Resour. Announc.">
        <title>Draft Genome Sequence of a Cladosporium Species Isolated from the Mesophotic Ascidian Didemnum maculosum.</title>
        <authorList>
            <person name="Gioti A."/>
            <person name="Siaperas R."/>
            <person name="Nikolaivits E."/>
            <person name="Le Goff G."/>
            <person name="Ouazzani J."/>
            <person name="Kotoulas G."/>
            <person name="Topakas E."/>
        </authorList>
    </citation>
    <scope>NUCLEOTIDE SEQUENCE [LARGE SCALE GENOMIC DNA]</scope>
    <source>
        <strain evidence="2 3">TM138-S3</strain>
    </source>
</reference>
<dbReference type="EMBL" id="JAAQHG020000026">
    <property type="protein sequence ID" value="KAL1584490.1"/>
    <property type="molecule type" value="Genomic_DNA"/>
</dbReference>
<dbReference type="Proteomes" id="UP000803884">
    <property type="component" value="Unassembled WGS sequence"/>
</dbReference>
<dbReference type="AlphaFoldDB" id="A0AB34KIA5"/>
<keyword evidence="3" id="KW-1185">Reference proteome</keyword>
<evidence type="ECO:0000313" key="3">
    <source>
        <dbReference type="Proteomes" id="UP000803884"/>
    </source>
</evidence>
<evidence type="ECO:0000256" key="1">
    <source>
        <dbReference type="SAM" id="MobiDB-lite"/>
    </source>
</evidence>
<comment type="caution">
    <text evidence="2">The sequence shown here is derived from an EMBL/GenBank/DDBJ whole genome shotgun (WGS) entry which is preliminary data.</text>
</comment>